<dbReference type="InterPro" id="IPR004179">
    <property type="entry name" value="Sec63-dom"/>
</dbReference>
<evidence type="ECO:0000256" key="6">
    <source>
        <dbReference type="ARBA" id="ARBA00022989"/>
    </source>
</evidence>
<evidence type="ECO:0000256" key="4">
    <source>
        <dbReference type="ARBA" id="ARBA00022824"/>
    </source>
</evidence>
<reference evidence="12" key="1">
    <citation type="journal article" date="2020" name="Nat. Commun.">
        <title>Genome assembly of wild tea tree DASZ reveals pedigree and selection history of tea varieties.</title>
        <authorList>
            <person name="Zhang W."/>
            <person name="Zhang Y."/>
            <person name="Qiu H."/>
            <person name="Guo Y."/>
            <person name="Wan H."/>
            <person name="Zhang X."/>
            <person name="Scossa F."/>
            <person name="Alseekh S."/>
            <person name="Zhang Q."/>
            <person name="Wang P."/>
            <person name="Xu L."/>
            <person name="Schmidt M.H."/>
            <person name="Jia X."/>
            <person name="Li D."/>
            <person name="Zhu A."/>
            <person name="Guo F."/>
            <person name="Chen W."/>
            <person name="Ni D."/>
            <person name="Usadel B."/>
            <person name="Fernie A.R."/>
            <person name="Wen W."/>
        </authorList>
    </citation>
    <scope>NUCLEOTIDE SEQUENCE [LARGE SCALE GENOMIC DNA]</scope>
    <source>
        <strain evidence="12">cv. G240</strain>
    </source>
</reference>
<dbReference type="InterPro" id="IPR014756">
    <property type="entry name" value="Ig_E-set"/>
</dbReference>
<dbReference type="AlphaFoldDB" id="A0A7J7H472"/>
<evidence type="ECO:0000256" key="5">
    <source>
        <dbReference type="ARBA" id="ARBA00022927"/>
    </source>
</evidence>
<dbReference type="Gene3D" id="1.10.3380.10">
    <property type="entry name" value="Sec63 N-terminal domain-like domain"/>
    <property type="match status" value="1"/>
</dbReference>
<dbReference type="SUPFAM" id="SSF158702">
    <property type="entry name" value="Sec63 N-terminal domain-like"/>
    <property type="match status" value="1"/>
</dbReference>
<dbReference type="GO" id="GO:0031207">
    <property type="term" value="C:Sec62/Sec63 complex"/>
    <property type="evidence" value="ECO:0007669"/>
    <property type="project" value="TreeGrafter"/>
</dbReference>
<keyword evidence="3 9" id="KW-0812">Transmembrane</keyword>
<dbReference type="InterPro" id="IPR035892">
    <property type="entry name" value="C2_domain_sf"/>
</dbReference>
<dbReference type="EMBL" id="JACBKZ010000006">
    <property type="protein sequence ID" value="KAF5947337.1"/>
    <property type="molecule type" value="Genomic_DNA"/>
</dbReference>
<keyword evidence="8" id="KW-0143">Chaperone</keyword>
<evidence type="ECO:0000256" key="9">
    <source>
        <dbReference type="SAM" id="Phobius"/>
    </source>
</evidence>
<keyword evidence="5" id="KW-0653">Protein transport</keyword>
<dbReference type="CDD" id="cd06257">
    <property type="entry name" value="DnaJ"/>
    <property type="match status" value="1"/>
</dbReference>
<dbReference type="SUPFAM" id="SSF81296">
    <property type="entry name" value="E set domains"/>
    <property type="match status" value="1"/>
</dbReference>
<dbReference type="PRINTS" id="PR00625">
    <property type="entry name" value="JDOMAIN"/>
</dbReference>
<dbReference type="GO" id="GO:0003723">
    <property type="term" value="F:RNA binding"/>
    <property type="evidence" value="ECO:0007669"/>
    <property type="project" value="TreeGrafter"/>
</dbReference>
<dbReference type="GO" id="GO:0008320">
    <property type="term" value="F:protein transmembrane transporter activity"/>
    <property type="evidence" value="ECO:0007669"/>
    <property type="project" value="TreeGrafter"/>
</dbReference>
<evidence type="ECO:0000256" key="2">
    <source>
        <dbReference type="ARBA" id="ARBA00022448"/>
    </source>
</evidence>
<organism evidence="11 12">
    <name type="scientific">Camellia sinensis</name>
    <name type="common">Tea plant</name>
    <name type="synonym">Thea sinensis</name>
    <dbReference type="NCBI Taxonomy" id="4442"/>
    <lineage>
        <taxon>Eukaryota</taxon>
        <taxon>Viridiplantae</taxon>
        <taxon>Streptophyta</taxon>
        <taxon>Embryophyta</taxon>
        <taxon>Tracheophyta</taxon>
        <taxon>Spermatophyta</taxon>
        <taxon>Magnoliopsida</taxon>
        <taxon>eudicotyledons</taxon>
        <taxon>Gunneridae</taxon>
        <taxon>Pentapetalae</taxon>
        <taxon>asterids</taxon>
        <taxon>Ericales</taxon>
        <taxon>Theaceae</taxon>
        <taxon>Camellia</taxon>
    </lineage>
</organism>
<dbReference type="PROSITE" id="PS50076">
    <property type="entry name" value="DNAJ_2"/>
    <property type="match status" value="1"/>
</dbReference>
<comment type="subcellular location">
    <subcellularLocation>
        <location evidence="1">Endoplasmic reticulum membrane</location>
        <topology evidence="1">Multi-pass membrane protein</topology>
    </subcellularLocation>
</comment>
<evidence type="ECO:0000256" key="1">
    <source>
        <dbReference type="ARBA" id="ARBA00004477"/>
    </source>
</evidence>
<feature type="domain" description="J" evidence="10">
    <location>
        <begin position="124"/>
        <end position="189"/>
    </location>
</feature>
<dbReference type="Pfam" id="PF00226">
    <property type="entry name" value="DnaJ"/>
    <property type="match status" value="1"/>
</dbReference>
<comment type="caution">
    <text evidence="11">The sequence shown here is derived from an EMBL/GenBank/DDBJ whole genome shotgun (WGS) entry which is preliminary data.</text>
</comment>
<dbReference type="PANTHER" id="PTHR24075:SF0">
    <property type="entry name" value="TRANSLOCATION PROTEIN SEC63 HOMOLOG"/>
    <property type="match status" value="1"/>
</dbReference>
<evidence type="ECO:0000256" key="7">
    <source>
        <dbReference type="ARBA" id="ARBA00023136"/>
    </source>
</evidence>
<dbReference type="InterPro" id="IPR036869">
    <property type="entry name" value="J_dom_sf"/>
</dbReference>
<keyword evidence="12" id="KW-1185">Reference proteome</keyword>
<dbReference type="SMART" id="SM00271">
    <property type="entry name" value="DnaJ"/>
    <property type="match status" value="1"/>
</dbReference>
<proteinExistence type="predicted"/>
<dbReference type="Pfam" id="PF02889">
    <property type="entry name" value="Sec63"/>
    <property type="match status" value="1"/>
</dbReference>
<dbReference type="InterPro" id="IPR001623">
    <property type="entry name" value="DnaJ_domain"/>
</dbReference>
<dbReference type="Proteomes" id="UP000593564">
    <property type="component" value="Unassembled WGS sequence"/>
</dbReference>
<dbReference type="SUPFAM" id="SSF46565">
    <property type="entry name" value="Chaperone J-domain"/>
    <property type="match status" value="1"/>
</dbReference>
<gene>
    <name evidence="11" type="ORF">HYC85_013294</name>
</gene>
<reference evidence="11 12" key="2">
    <citation type="submission" date="2020-07" db="EMBL/GenBank/DDBJ databases">
        <title>Genome assembly of wild tea tree DASZ reveals pedigree and selection history of tea varieties.</title>
        <authorList>
            <person name="Zhang W."/>
        </authorList>
    </citation>
    <scope>NUCLEOTIDE SEQUENCE [LARGE SCALE GENOMIC DNA]</scope>
    <source>
        <strain evidence="12">cv. G240</strain>
        <tissue evidence="11">Leaf</tissue>
    </source>
</reference>
<name>A0A7J7H472_CAMSI</name>
<sequence length="481" mass="54234">MPTTVGDALIRAKSSDHTISKWQASMAASEENSSLFPIFILTIIALPLVPYTILKLCRAASKKTKSIHCECSVCSRSGKYRKSIFKQISNFATCSNMTLVLLWVIMGVLVYYIKHISREIQVFEPFSILGLESGASDSEIKKAYRRLSIQYHPDKNPDPEANKYFVESISKAYQALTDPISRENFEKYGHPDGRQGFQMGIALPQFLLNIDGASAKLWMSSVKAAEFMEIPVRRTDDEPLKKLLMLVRSELNLDLKNIKQEQAKFWKQHPAVVKPNYLVKLTALSPELQRDFKRVLELSPRLLEELMKMAVIQRNAQGQGWLRPAVGVLELSQCIIQKLRTFQELRDMTVQERAELLTQVAGLSTVEVQDVENVLEMMPSLTLEVTCETEGEEGIQDGDLVTVQTWVTLKRSNGLIGALPHAPYYPFHKEENFWFLLADTNSNNVWFSQKVSFMDEATAIISASKAIEEAMEGSGSNVNGN</sequence>
<feature type="transmembrane region" description="Helical" evidence="9">
    <location>
        <begin position="91"/>
        <end position="113"/>
    </location>
</feature>
<keyword evidence="2" id="KW-0813">Transport</keyword>
<dbReference type="GO" id="GO:0006620">
    <property type="term" value="P:post-translational protein targeting to endoplasmic reticulum membrane"/>
    <property type="evidence" value="ECO:0007669"/>
    <property type="project" value="TreeGrafter"/>
</dbReference>
<protein>
    <recommendedName>
        <fullName evidence="10">J domain-containing protein</fullName>
    </recommendedName>
</protein>
<dbReference type="PANTHER" id="PTHR24075">
    <property type="entry name" value="SEC63 DOMAIN-CONTAINING"/>
    <property type="match status" value="1"/>
</dbReference>
<dbReference type="Gene3D" id="1.10.287.110">
    <property type="entry name" value="DnaJ domain"/>
    <property type="match status" value="1"/>
</dbReference>
<evidence type="ECO:0000259" key="10">
    <source>
        <dbReference type="PROSITE" id="PS50076"/>
    </source>
</evidence>
<dbReference type="Gene3D" id="2.60.40.150">
    <property type="entry name" value="C2 domain"/>
    <property type="match status" value="1"/>
</dbReference>
<keyword evidence="4" id="KW-0256">Endoplasmic reticulum</keyword>
<evidence type="ECO:0000313" key="11">
    <source>
        <dbReference type="EMBL" id="KAF5947337.1"/>
    </source>
</evidence>
<accession>A0A7J7H472</accession>
<keyword evidence="7 9" id="KW-0472">Membrane</keyword>
<keyword evidence="6 9" id="KW-1133">Transmembrane helix</keyword>
<evidence type="ECO:0000256" key="3">
    <source>
        <dbReference type="ARBA" id="ARBA00022692"/>
    </source>
</evidence>
<evidence type="ECO:0000256" key="8">
    <source>
        <dbReference type="ARBA" id="ARBA00023186"/>
    </source>
</evidence>
<feature type="transmembrane region" description="Helical" evidence="9">
    <location>
        <begin position="35"/>
        <end position="54"/>
    </location>
</feature>
<dbReference type="FunFam" id="1.10.287.110:FF:000038">
    <property type="entry name" value="DnaJ protein ERDJ2A"/>
    <property type="match status" value="1"/>
</dbReference>
<evidence type="ECO:0000313" key="12">
    <source>
        <dbReference type="Proteomes" id="UP000593564"/>
    </source>
</evidence>
<dbReference type="GO" id="GO:0006614">
    <property type="term" value="P:SRP-dependent cotranslational protein targeting to membrane"/>
    <property type="evidence" value="ECO:0007669"/>
    <property type="project" value="TreeGrafter"/>
</dbReference>